<reference evidence="2 3" key="1">
    <citation type="submission" date="2018-12" db="EMBL/GenBank/DDBJ databases">
        <authorList>
            <person name="Sun L."/>
            <person name="Chen Z."/>
        </authorList>
    </citation>
    <scope>NUCLEOTIDE SEQUENCE [LARGE SCALE GENOMIC DNA]</scope>
    <source>
        <strain evidence="2 3">LMG 29736</strain>
    </source>
</reference>
<evidence type="ECO:0000313" key="2">
    <source>
        <dbReference type="EMBL" id="RST61347.1"/>
    </source>
</evidence>
<dbReference type="RefSeq" id="WP_120115065.1">
    <property type="nucleotide sequence ID" value="NZ_BORI01000002.1"/>
</dbReference>
<accession>A0A429XD13</accession>
<name>A0A429XD13_SIMTE</name>
<comment type="caution">
    <text evidence="2">The sequence shown here is derived from an EMBL/GenBank/DDBJ whole genome shotgun (WGS) entry which is preliminary data.</text>
</comment>
<dbReference type="OrthoDB" id="2691647at2"/>
<proteinExistence type="predicted"/>
<evidence type="ECO:0000313" key="3">
    <source>
        <dbReference type="Proteomes" id="UP000287296"/>
    </source>
</evidence>
<dbReference type="EMBL" id="QYTW02000001">
    <property type="protein sequence ID" value="RST61347.1"/>
    <property type="molecule type" value="Genomic_DNA"/>
</dbReference>
<sequence>MRNAARVIFQVIRVFLLFAACTIMFYYGIIWVSQEYENYRRYDEPEGTAVKVIQQHKSDAESDWLSRLLFFYSNGE</sequence>
<dbReference type="AlphaFoldDB" id="A0A429XD13"/>
<feature type="transmembrane region" description="Helical" evidence="1">
    <location>
        <begin position="12"/>
        <end position="32"/>
    </location>
</feature>
<dbReference type="InterPro" id="IPR025321">
    <property type="entry name" value="DUF4227"/>
</dbReference>
<organism evidence="2 3">
    <name type="scientific">Siminovitchia terrae</name>
    <name type="common">Bacillus terrae</name>
    <dbReference type="NCBI Taxonomy" id="1914933"/>
    <lineage>
        <taxon>Bacteria</taxon>
        <taxon>Bacillati</taxon>
        <taxon>Bacillota</taxon>
        <taxon>Bacilli</taxon>
        <taxon>Bacillales</taxon>
        <taxon>Bacillaceae</taxon>
        <taxon>Siminovitchia</taxon>
    </lineage>
</organism>
<evidence type="ECO:0000256" key="1">
    <source>
        <dbReference type="SAM" id="Phobius"/>
    </source>
</evidence>
<dbReference type="Pfam" id="PF14004">
    <property type="entry name" value="DUF4227"/>
    <property type="match status" value="1"/>
</dbReference>
<keyword evidence="1" id="KW-0472">Membrane</keyword>
<keyword evidence="1" id="KW-0812">Transmembrane</keyword>
<gene>
    <name evidence="2" type="ORF">D5F11_000200</name>
</gene>
<keyword evidence="1" id="KW-1133">Transmembrane helix</keyword>
<protein>
    <submittedName>
        <fullName evidence="2">DUF4227 family protein</fullName>
    </submittedName>
</protein>
<dbReference type="Proteomes" id="UP000287296">
    <property type="component" value="Unassembled WGS sequence"/>
</dbReference>